<dbReference type="AlphaFoldDB" id="A0A4Z2GYA8"/>
<feature type="region of interest" description="Disordered" evidence="1">
    <location>
        <begin position="88"/>
        <end position="108"/>
    </location>
</feature>
<proteinExistence type="predicted"/>
<evidence type="ECO:0000256" key="1">
    <source>
        <dbReference type="SAM" id="MobiDB-lite"/>
    </source>
</evidence>
<evidence type="ECO:0000313" key="2">
    <source>
        <dbReference type="EMBL" id="TNN57594.1"/>
    </source>
</evidence>
<reference evidence="2 3" key="1">
    <citation type="submission" date="2019-03" db="EMBL/GenBank/DDBJ databases">
        <title>First draft genome of Liparis tanakae, snailfish: a comprehensive survey of snailfish specific genes.</title>
        <authorList>
            <person name="Kim W."/>
            <person name="Song I."/>
            <person name="Jeong J.-H."/>
            <person name="Kim D."/>
            <person name="Kim S."/>
            <person name="Ryu S."/>
            <person name="Song J.Y."/>
            <person name="Lee S.K."/>
        </authorList>
    </citation>
    <scope>NUCLEOTIDE SEQUENCE [LARGE SCALE GENOMIC DNA]</scope>
    <source>
        <tissue evidence="2">Muscle</tissue>
    </source>
</reference>
<sequence length="154" mass="17224">MVKLADIFHKYVELMEEKHYFCLLLEIQCLLEPAEPLCLELKEVNSSVKFPAGMIGNSLSIDVRTPPGSTFVHLPLLLSQNITPLAAPDHQGDHGQCEENGDEDEDGQRVFGRVHPHHLVHGAYAHVKTQSWTSFVIRARAGAQIQGNSQLYKQ</sequence>
<accession>A0A4Z2GYA8</accession>
<gene>
    <name evidence="2" type="ORF">EYF80_032196</name>
</gene>
<protein>
    <submittedName>
        <fullName evidence="2">Uncharacterized protein</fullName>
    </submittedName>
</protein>
<keyword evidence="3" id="KW-1185">Reference proteome</keyword>
<dbReference type="Proteomes" id="UP000314294">
    <property type="component" value="Unassembled WGS sequence"/>
</dbReference>
<evidence type="ECO:0000313" key="3">
    <source>
        <dbReference type="Proteomes" id="UP000314294"/>
    </source>
</evidence>
<organism evidence="2 3">
    <name type="scientific">Liparis tanakae</name>
    <name type="common">Tanaka's snailfish</name>
    <dbReference type="NCBI Taxonomy" id="230148"/>
    <lineage>
        <taxon>Eukaryota</taxon>
        <taxon>Metazoa</taxon>
        <taxon>Chordata</taxon>
        <taxon>Craniata</taxon>
        <taxon>Vertebrata</taxon>
        <taxon>Euteleostomi</taxon>
        <taxon>Actinopterygii</taxon>
        <taxon>Neopterygii</taxon>
        <taxon>Teleostei</taxon>
        <taxon>Neoteleostei</taxon>
        <taxon>Acanthomorphata</taxon>
        <taxon>Eupercaria</taxon>
        <taxon>Perciformes</taxon>
        <taxon>Cottioidei</taxon>
        <taxon>Cottales</taxon>
        <taxon>Liparidae</taxon>
        <taxon>Liparis</taxon>
    </lineage>
</organism>
<comment type="caution">
    <text evidence="2">The sequence shown here is derived from an EMBL/GenBank/DDBJ whole genome shotgun (WGS) entry which is preliminary data.</text>
</comment>
<name>A0A4Z2GYA8_9TELE</name>
<dbReference type="EMBL" id="SRLO01000401">
    <property type="protein sequence ID" value="TNN57594.1"/>
    <property type="molecule type" value="Genomic_DNA"/>
</dbReference>